<dbReference type="EMBL" id="CM042012">
    <property type="protein sequence ID" value="KAI3753223.1"/>
    <property type="molecule type" value="Genomic_DNA"/>
</dbReference>
<evidence type="ECO:0000313" key="2">
    <source>
        <dbReference type="Proteomes" id="UP001055811"/>
    </source>
</evidence>
<reference evidence="2" key="1">
    <citation type="journal article" date="2022" name="Mol. Ecol. Resour.">
        <title>The genomes of chicory, endive, great burdock and yacon provide insights into Asteraceae palaeo-polyploidization history and plant inulin production.</title>
        <authorList>
            <person name="Fan W."/>
            <person name="Wang S."/>
            <person name="Wang H."/>
            <person name="Wang A."/>
            <person name="Jiang F."/>
            <person name="Liu H."/>
            <person name="Zhao H."/>
            <person name="Xu D."/>
            <person name="Zhang Y."/>
        </authorList>
    </citation>
    <scope>NUCLEOTIDE SEQUENCE [LARGE SCALE GENOMIC DNA]</scope>
    <source>
        <strain evidence="2">cv. Punajuju</strain>
    </source>
</reference>
<protein>
    <submittedName>
        <fullName evidence="1">Uncharacterized protein</fullName>
    </submittedName>
</protein>
<evidence type="ECO:0000313" key="1">
    <source>
        <dbReference type="EMBL" id="KAI3753223.1"/>
    </source>
</evidence>
<dbReference type="Proteomes" id="UP001055811">
    <property type="component" value="Linkage Group LG04"/>
</dbReference>
<organism evidence="1 2">
    <name type="scientific">Cichorium intybus</name>
    <name type="common">Chicory</name>
    <dbReference type="NCBI Taxonomy" id="13427"/>
    <lineage>
        <taxon>Eukaryota</taxon>
        <taxon>Viridiplantae</taxon>
        <taxon>Streptophyta</taxon>
        <taxon>Embryophyta</taxon>
        <taxon>Tracheophyta</taxon>
        <taxon>Spermatophyta</taxon>
        <taxon>Magnoliopsida</taxon>
        <taxon>eudicotyledons</taxon>
        <taxon>Gunneridae</taxon>
        <taxon>Pentapetalae</taxon>
        <taxon>asterids</taxon>
        <taxon>campanulids</taxon>
        <taxon>Asterales</taxon>
        <taxon>Asteraceae</taxon>
        <taxon>Cichorioideae</taxon>
        <taxon>Cichorieae</taxon>
        <taxon>Cichoriinae</taxon>
        <taxon>Cichorium</taxon>
    </lineage>
</organism>
<gene>
    <name evidence="1" type="ORF">L2E82_25269</name>
</gene>
<proteinExistence type="predicted"/>
<name>A0ACB9E3L3_CICIN</name>
<accession>A0ACB9E3L3</accession>
<comment type="caution">
    <text evidence="1">The sequence shown here is derived from an EMBL/GenBank/DDBJ whole genome shotgun (WGS) entry which is preliminary data.</text>
</comment>
<keyword evidence="2" id="KW-1185">Reference proteome</keyword>
<sequence>MSGATELEINGVWPGNLGLDIGPILKTLDLVSLHHHSTAIIFLSPFCHWCGLLFASPPVPPPIFLSTRIIQEIDISFELHPLLSSTHQEIKETAYP</sequence>
<reference evidence="1 2" key="2">
    <citation type="journal article" date="2022" name="Mol. Ecol. Resour.">
        <title>The genomes of chicory, endive, great burdock and yacon provide insights into Asteraceae paleo-polyploidization history and plant inulin production.</title>
        <authorList>
            <person name="Fan W."/>
            <person name="Wang S."/>
            <person name="Wang H."/>
            <person name="Wang A."/>
            <person name="Jiang F."/>
            <person name="Liu H."/>
            <person name="Zhao H."/>
            <person name="Xu D."/>
            <person name="Zhang Y."/>
        </authorList>
    </citation>
    <scope>NUCLEOTIDE SEQUENCE [LARGE SCALE GENOMIC DNA]</scope>
    <source>
        <strain evidence="2">cv. Punajuju</strain>
        <tissue evidence="1">Leaves</tissue>
    </source>
</reference>